<sequence>MTALMAFDFADAYGDLNPDDGDYRFYAELAAEIRATRILDLGCGTGTLTRLLASQGCSAVGVDPDPEMLRVAMQKSKGEQVDWRLGFSDRADTASADFAVMSGHVAQVFRHDDAWAAALHDLHRALIPNGTLAFESRNPTARAWEQWNRQATLRTLDTKEGRVEFWHETAWVSLPLVAYDTFTRNLDTHDEKVDRDVLAFRDPTSLVRSLEATGFTALNQYGDWRRTPLTPESPEIVIVARRA</sequence>
<evidence type="ECO:0000313" key="2">
    <source>
        <dbReference type="EMBL" id="MDR7320866.1"/>
    </source>
</evidence>
<dbReference type="RefSeq" id="WP_310409541.1">
    <property type="nucleotide sequence ID" value="NZ_JAVDYC010000001.1"/>
</dbReference>
<reference evidence="2 3" key="1">
    <citation type="submission" date="2023-07" db="EMBL/GenBank/DDBJ databases">
        <title>Sequencing the genomes of 1000 actinobacteria strains.</title>
        <authorList>
            <person name="Klenk H.-P."/>
        </authorList>
    </citation>
    <scope>NUCLEOTIDE SEQUENCE [LARGE SCALE GENOMIC DNA]</scope>
    <source>
        <strain evidence="2 3">DSM 44711</strain>
    </source>
</reference>
<gene>
    <name evidence="2" type="ORF">J2S44_001116</name>
</gene>
<keyword evidence="3" id="KW-1185">Reference proteome</keyword>
<dbReference type="InterPro" id="IPR050508">
    <property type="entry name" value="Methyltransf_Superfamily"/>
</dbReference>
<keyword evidence="2" id="KW-0489">Methyltransferase</keyword>
<organism evidence="2 3">
    <name type="scientific">Catenuloplanes niger</name>
    <dbReference type="NCBI Taxonomy" id="587534"/>
    <lineage>
        <taxon>Bacteria</taxon>
        <taxon>Bacillati</taxon>
        <taxon>Actinomycetota</taxon>
        <taxon>Actinomycetes</taxon>
        <taxon>Micromonosporales</taxon>
        <taxon>Micromonosporaceae</taxon>
        <taxon>Catenuloplanes</taxon>
    </lineage>
</organism>
<keyword evidence="2" id="KW-0808">Transferase</keyword>
<evidence type="ECO:0000313" key="3">
    <source>
        <dbReference type="Proteomes" id="UP001183629"/>
    </source>
</evidence>
<feature type="domain" description="Methyltransferase" evidence="1">
    <location>
        <begin position="38"/>
        <end position="130"/>
    </location>
</feature>
<accession>A0AAE3ZKG0</accession>
<dbReference type="Pfam" id="PF13649">
    <property type="entry name" value="Methyltransf_25"/>
    <property type="match status" value="1"/>
</dbReference>
<dbReference type="AlphaFoldDB" id="A0AAE3ZKG0"/>
<dbReference type="CDD" id="cd02440">
    <property type="entry name" value="AdoMet_MTases"/>
    <property type="match status" value="1"/>
</dbReference>
<dbReference type="PANTHER" id="PTHR42912">
    <property type="entry name" value="METHYLTRANSFERASE"/>
    <property type="match status" value="1"/>
</dbReference>
<dbReference type="PANTHER" id="PTHR42912:SF80">
    <property type="entry name" value="METHYLTRANSFERASE DOMAIN-CONTAINING PROTEIN"/>
    <property type="match status" value="1"/>
</dbReference>
<protein>
    <submittedName>
        <fullName evidence="2">SAM-dependent methyltransferase</fullName>
    </submittedName>
</protein>
<proteinExistence type="predicted"/>
<dbReference type="InterPro" id="IPR029063">
    <property type="entry name" value="SAM-dependent_MTases_sf"/>
</dbReference>
<comment type="caution">
    <text evidence="2">The sequence shown here is derived from an EMBL/GenBank/DDBJ whole genome shotgun (WGS) entry which is preliminary data.</text>
</comment>
<dbReference type="Gene3D" id="3.40.50.150">
    <property type="entry name" value="Vaccinia Virus protein VP39"/>
    <property type="match status" value="1"/>
</dbReference>
<evidence type="ECO:0000259" key="1">
    <source>
        <dbReference type="Pfam" id="PF13649"/>
    </source>
</evidence>
<dbReference type="EMBL" id="JAVDYC010000001">
    <property type="protein sequence ID" value="MDR7320866.1"/>
    <property type="molecule type" value="Genomic_DNA"/>
</dbReference>
<dbReference type="GO" id="GO:0032259">
    <property type="term" value="P:methylation"/>
    <property type="evidence" value="ECO:0007669"/>
    <property type="project" value="UniProtKB-KW"/>
</dbReference>
<dbReference type="GO" id="GO:0008168">
    <property type="term" value="F:methyltransferase activity"/>
    <property type="evidence" value="ECO:0007669"/>
    <property type="project" value="UniProtKB-KW"/>
</dbReference>
<name>A0AAE3ZKG0_9ACTN</name>
<dbReference type="SUPFAM" id="SSF53335">
    <property type="entry name" value="S-adenosyl-L-methionine-dependent methyltransferases"/>
    <property type="match status" value="1"/>
</dbReference>
<dbReference type="Proteomes" id="UP001183629">
    <property type="component" value="Unassembled WGS sequence"/>
</dbReference>
<dbReference type="InterPro" id="IPR041698">
    <property type="entry name" value="Methyltransf_25"/>
</dbReference>